<gene>
    <name evidence="2" type="ORF">ACFQQL_04055</name>
</gene>
<evidence type="ECO:0008006" key="4">
    <source>
        <dbReference type="Google" id="ProtNLM"/>
    </source>
</evidence>
<comment type="caution">
    <text evidence="2">The sequence shown here is derived from an EMBL/GenBank/DDBJ whole genome shotgun (WGS) entry which is preliminary data.</text>
</comment>
<keyword evidence="3" id="KW-1185">Reference proteome</keyword>
<dbReference type="RefSeq" id="WP_382391506.1">
    <property type="nucleotide sequence ID" value="NZ_JBHTCQ010000001.1"/>
</dbReference>
<keyword evidence="1" id="KW-0472">Membrane</keyword>
<evidence type="ECO:0000313" key="3">
    <source>
        <dbReference type="Proteomes" id="UP001596455"/>
    </source>
</evidence>
<proteinExistence type="predicted"/>
<evidence type="ECO:0000256" key="1">
    <source>
        <dbReference type="SAM" id="Phobius"/>
    </source>
</evidence>
<organism evidence="2 3">
    <name type="scientific">Georgenia alba</name>
    <dbReference type="NCBI Taxonomy" id="2233858"/>
    <lineage>
        <taxon>Bacteria</taxon>
        <taxon>Bacillati</taxon>
        <taxon>Actinomycetota</taxon>
        <taxon>Actinomycetes</taxon>
        <taxon>Micrococcales</taxon>
        <taxon>Bogoriellaceae</taxon>
        <taxon>Georgenia</taxon>
    </lineage>
</organism>
<feature type="transmembrane region" description="Helical" evidence="1">
    <location>
        <begin position="52"/>
        <end position="77"/>
    </location>
</feature>
<evidence type="ECO:0000313" key="2">
    <source>
        <dbReference type="EMBL" id="MFC7404275.1"/>
    </source>
</evidence>
<accession>A0ABW2Q491</accession>
<protein>
    <recommendedName>
        <fullName evidence="4">Major facilitator superfamily (MFS) profile domain-containing protein</fullName>
    </recommendedName>
</protein>
<sequence>MPEARRRALQASDVLLATLTYTAFWAVTIVVVSVADRLSAQPAGLAGGLPTWFLATLGTLPIFVGAGAVFTVTGLALRRPVRDVWLVVAFAVAGVVAFALVILALTEFSGELFALDWGLRQVVTLVALPAAGGTLAGLVSARRAGRRADGAVPAR</sequence>
<keyword evidence="1" id="KW-0812">Transmembrane</keyword>
<reference evidence="3" key="1">
    <citation type="journal article" date="2019" name="Int. J. Syst. Evol. Microbiol.">
        <title>The Global Catalogue of Microorganisms (GCM) 10K type strain sequencing project: providing services to taxonomists for standard genome sequencing and annotation.</title>
        <authorList>
            <consortium name="The Broad Institute Genomics Platform"/>
            <consortium name="The Broad Institute Genome Sequencing Center for Infectious Disease"/>
            <person name="Wu L."/>
            <person name="Ma J."/>
        </authorList>
    </citation>
    <scope>NUCLEOTIDE SEQUENCE [LARGE SCALE GENOMIC DNA]</scope>
    <source>
        <strain evidence="3">JCM 1490</strain>
    </source>
</reference>
<dbReference type="Proteomes" id="UP001596455">
    <property type="component" value="Unassembled WGS sequence"/>
</dbReference>
<feature type="transmembrane region" description="Helical" evidence="1">
    <location>
        <begin position="12"/>
        <end position="32"/>
    </location>
</feature>
<keyword evidence="1" id="KW-1133">Transmembrane helix</keyword>
<dbReference type="EMBL" id="JBHTCQ010000001">
    <property type="protein sequence ID" value="MFC7404275.1"/>
    <property type="molecule type" value="Genomic_DNA"/>
</dbReference>
<feature type="transmembrane region" description="Helical" evidence="1">
    <location>
        <begin position="117"/>
        <end position="139"/>
    </location>
</feature>
<name>A0ABW2Q491_9MICO</name>
<feature type="transmembrane region" description="Helical" evidence="1">
    <location>
        <begin position="84"/>
        <end position="105"/>
    </location>
</feature>